<dbReference type="Gene3D" id="1.10.1370.40">
    <property type="match status" value="1"/>
</dbReference>
<dbReference type="GO" id="GO:0046872">
    <property type="term" value="F:metal ion binding"/>
    <property type="evidence" value="ECO:0007669"/>
    <property type="project" value="UniProtKB-UniRule"/>
</dbReference>
<dbReference type="FunFam" id="1.10.1370.40:FF:000001">
    <property type="entry name" value="Dipeptidyl carboxypeptidase II"/>
    <property type="match status" value="1"/>
</dbReference>
<dbReference type="GO" id="GO:0004180">
    <property type="term" value="F:carboxypeptidase activity"/>
    <property type="evidence" value="ECO:0007669"/>
    <property type="project" value="UniProtKB-KW"/>
</dbReference>
<evidence type="ECO:0000256" key="6">
    <source>
        <dbReference type="ARBA" id="ARBA00022723"/>
    </source>
</evidence>
<comment type="function">
    <text evidence="11">Removes dipeptides from the C-termini of N-blocked tripeptides, tetrapeptides and larger peptides.</text>
</comment>
<dbReference type="GO" id="GO:0006508">
    <property type="term" value="P:proteolysis"/>
    <property type="evidence" value="ECO:0007669"/>
    <property type="project" value="UniProtKB-KW"/>
</dbReference>
<proteinExistence type="inferred from homology"/>
<dbReference type="GO" id="GO:0008241">
    <property type="term" value="F:peptidyl-dipeptidase activity"/>
    <property type="evidence" value="ECO:0007669"/>
    <property type="project" value="UniProtKB-EC"/>
</dbReference>
<evidence type="ECO:0000256" key="11">
    <source>
        <dbReference type="ARBA" id="ARBA00054529"/>
    </source>
</evidence>
<reference evidence="18 19" key="1">
    <citation type="submission" date="2017-02" db="EMBL/GenBank/DDBJ databases">
        <title>Whole genome sequencing of Metallibacterium scheffleri DSM 24874 (T).</title>
        <authorList>
            <person name="Kumar S."/>
            <person name="Patil P."/>
            <person name="Patil P.B."/>
        </authorList>
    </citation>
    <scope>NUCLEOTIDE SEQUENCE [LARGE SCALE GENOMIC DNA]</scope>
    <source>
        <strain evidence="18 19">DSM 24874</strain>
    </source>
</reference>
<keyword evidence="19" id="KW-1185">Reference proteome</keyword>
<keyword evidence="4 18" id="KW-0121">Carboxypeptidase</keyword>
<comment type="catalytic activity">
    <reaction evidence="10">
        <text>Hydrolysis of unblocked, C-terminal dipeptides from oligopeptides, with broad specificity. Does not hydrolyze bonds in which P1' is Pro, or both P1 and P1' are Gly.</text>
        <dbReference type="EC" id="3.4.15.5"/>
    </reaction>
</comment>
<accession>A0A4S3KFQ3</accession>
<organism evidence="18 19">
    <name type="scientific">Metallibacterium scheffleri</name>
    <dbReference type="NCBI Taxonomy" id="993689"/>
    <lineage>
        <taxon>Bacteria</taxon>
        <taxon>Pseudomonadati</taxon>
        <taxon>Pseudomonadota</taxon>
        <taxon>Gammaproteobacteria</taxon>
        <taxon>Lysobacterales</taxon>
        <taxon>Rhodanobacteraceae</taxon>
        <taxon>Metallibacterium</taxon>
    </lineage>
</organism>
<feature type="domain" description="Peptidase M3A/M3B catalytic" evidence="17">
    <location>
        <begin position="244"/>
        <end position="694"/>
    </location>
</feature>
<dbReference type="SUPFAM" id="SSF55486">
    <property type="entry name" value="Metalloproteases ('zincins'), catalytic domain"/>
    <property type="match status" value="1"/>
</dbReference>
<keyword evidence="7 15" id="KW-0378">Hydrolase</keyword>
<dbReference type="GO" id="GO:0005829">
    <property type="term" value="C:cytosol"/>
    <property type="evidence" value="ECO:0007669"/>
    <property type="project" value="TreeGrafter"/>
</dbReference>
<feature type="compositionally biased region" description="Polar residues" evidence="16">
    <location>
        <begin position="8"/>
        <end position="17"/>
    </location>
</feature>
<dbReference type="InterPro" id="IPR045090">
    <property type="entry name" value="Pept_M3A_M3B"/>
</dbReference>
<evidence type="ECO:0000256" key="14">
    <source>
        <dbReference type="ARBA" id="ARBA00075608"/>
    </source>
</evidence>
<keyword evidence="8 15" id="KW-0862">Zinc</keyword>
<evidence type="ECO:0000256" key="7">
    <source>
        <dbReference type="ARBA" id="ARBA00022801"/>
    </source>
</evidence>
<dbReference type="EMBL" id="MWQO01000062">
    <property type="protein sequence ID" value="THD07329.1"/>
    <property type="molecule type" value="Genomic_DNA"/>
</dbReference>
<comment type="subcellular location">
    <subcellularLocation>
        <location evidence="1">Cytoplasm</location>
    </subcellularLocation>
</comment>
<feature type="region of interest" description="Disordered" evidence="16">
    <location>
        <begin position="1"/>
        <end position="28"/>
    </location>
</feature>
<comment type="similarity">
    <text evidence="2 15">Belongs to the peptidase M3 family.</text>
</comment>
<evidence type="ECO:0000313" key="18">
    <source>
        <dbReference type="EMBL" id="THD07329.1"/>
    </source>
</evidence>
<evidence type="ECO:0000256" key="12">
    <source>
        <dbReference type="ARBA" id="ARBA00066668"/>
    </source>
</evidence>
<dbReference type="PANTHER" id="PTHR43660:SF1">
    <property type="entry name" value="DIPEPTIDYL CARBOXYPEPTIDASE"/>
    <property type="match status" value="1"/>
</dbReference>
<dbReference type="InterPro" id="IPR034005">
    <property type="entry name" value="M3A_DCP"/>
</dbReference>
<dbReference type="Gene3D" id="1.10.1370.10">
    <property type="entry name" value="Neurolysin, domain 3"/>
    <property type="match status" value="1"/>
</dbReference>
<evidence type="ECO:0000256" key="4">
    <source>
        <dbReference type="ARBA" id="ARBA00022645"/>
    </source>
</evidence>
<dbReference type="InterPro" id="IPR024077">
    <property type="entry name" value="Neurolysin/TOP_dom2"/>
</dbReference>
<evidence type="ECO:0000256" key="9">
    <source>
        <dbReference type="ARBA" id="ARBA00023049"/>
    </source>
</evidence>
<keyword evidence="3" id="KW-0963">Cytoplasm</keyword>
<dbReference type="Proteomes" id="UP000307749">
    <property type="component" value="Unassembled WGS sequence"/>
</dbReference>
<evidence type="ECO:0000256" key="8">
    <source>
        <dbReference type="ARBA" id="ARBA00022833"/>
    </source>
</evidence>
<dbReference type="InterPro" id="IPR024079">
    <property type="entry name" value="MetalloPept_cat_dom_sf"/>
</dbReference>
<keyword evidence="9 15" id="KW-0482">Metalloprotease</keyword>
<dbReference type="Pfam" id="PF01432">
    <property type="entry name" value="Peptidase_M3"/>
    <property type="match status" value="1"/>
</dbReference>
<evidence type="ECO:0000256" key="5">
    <source>
        <dbReference type="ARBA" id="ARBA00022670"/>
    </source>
</evidence>
<dbReference type="PANTHER" id="PTHR43660">
    <property type="entry name" value="DIPEPTIDYL CARBOXYPEPTIDASE"/>
    <property type="match status" value="1"/>
</dbReference>
<dbReference type="FunFam" id="3.40.390.10:FF:000009">
    <property type="entry name" value="Oligopeptidase A"/>
    <property type="match status" value="1"/>
</dbReference>
<dbReference type="GO" id="GO:0004222">
    <property type="term" value="F:metalloendopeptidase activity"/>
    <property type="evidence" value="ECO:0007669"/>
    <property type="project" value="InterPro"/>
</dbReference>
<dbReference type="InterPro" id="IPR001567">
    <property type="entry name" value="Pept_M3A_M3B_dom"/>
</dbReference>
<evidence type="ECO:0000256" key="3">
    <source>
        <dbReference type="ARBA" id="ARBA00022490"/>
    </source>
</evidence>
<protein>
    <recommendedName>
        <fullName evidence="13">Dipeptidyl carboxypeptidase</fullName>
        <ecNumber evidence="12">3.4.15.5</ecNumber>
    </recommendedName>
    <alternativeName>
        <fullName evidence="14">Peptidyl-dipeptidase Dcp</fullName>
    </alternativeName>
</protein>
<evidence type="ECO:0000256" key="10">
    <source>
        <dbReference type="ARBA" id="ARBA00052506"/>
    </source>
</evidence>
<evidence type="ECO:0000256" key="2">
    <source>
        <dbReference type="ARBA" id="ARBA00006040"/>
    </source>
</evidence>
<dbReference type="Gene3D" id="3.40.390.10">
    <property type="entry name" value="Collagenase (Catalytic Domain)"/>
    <property type="match status" value="1"/>
</dbReference>
<keyword evidence="5 15" id="KW-0645">Protease</keyword>
<dbReference type="EC" id="3.4.15.5" evidence="12"/>
<comment type="caution">
    <text evidence="18">The sequence shown here is derived from an EMBL/GenBank/DDBJ whole genome shotgun (WGS) entry which is preliminary data.</text>
</comment>
<name>A0A4S3KFQ3_9GAMM</name>
<sequence length="701" mass="77048">MLAGGAQATESSDSLAASNPFARPSTLPYQLPPFDRIRNRDYGPAFAAGMTQQRAEMRAIAENPAAPDFANTLLAMERSGRLLDRVSLVFFNLSASDTNPQIQKFEAQLAPQLAAHRDAILLDPQLFARVDALYRQRAALDLNPEQVRLIERYHTNFVRAGARLAPAQKDQLRALNARIAAAQTAYEQRLLAANNHGALIITDVRELDGLAPDAIAAAAEAAKARGLAGQYLIALQNTSGQPALTDLNSRAVRERLLAASMQRGWQDGDTDERALITGIARLRAERAQLLGYPDHATYALEDSTAKNPTAVNAMLGRLAPAAVANARREAVALQQAIDAQGGGFQLGAADWAHYAEQVRKQRYAFDEGQMKPYFEMRRVLEDGVFYAATRLYGITFKRRTDLPVYHPDVQVYEVFNSDGSRLGLFLADYYARPSKRGGAWMNNYVDQSHLLGTLPVVVNNLNVPKPSAGQPTLLTFDEVTTAFHEFGHALHGLFSNVTYPLFSGTNVPRDFVEYPSQVNEMWATWPEVLTHYARHYQSGAPMPQELVAKVLAAQKFNQGQATTEYLAAALLDQAWHQIGPAQVPQAAQAEAFERAALDKAGVAFAPVPPRYRSTYFAHIFGGGYAAGYYSYIWSEVLDADSEAWFKRHGGLKRENGDAFRGKLLSKGGSVDAMTLFRDFYGAEPDIRPLLERRGLAGVGDT</sequence>
<dbReference type="CDD" id="cd06456">
    <property type="entry name" value="M3A_DCP"/>
    <property type="match status" value="1"/>
</dbReference>
<dbReference type="OrthoDB" id="9773538at2"/>
<dbReference type="AlphaFoldDB" id="A0A4S3KFQ3"/>
<comment type="cofactor">
    <cofactor evidence="15">
        <name>Zn(2+)</name>
        <dbReference type="ChEBI" id="CHEBI:29105"/>
    </cofactor>
    <text evidence="15">Binds 1 zinc ion.</text>
</comment>
<evidence type="ECO:0000256" key="15">
    <source>
        <dbReference type="RuleBase" id="RU003435"/>
    </source>
</evidence>
<keyword evidence="6 15" id="KW-0479">Metal-binding</keyword>
<dbReference type="STRING" id="993689.GCA_002077135_01841"/>
<evidence type="ECO:0000256" key="16">
    <source>
        <dbReference type="SAM" id="MobiDB-lite"/>
    </source>
</evidence>
<evidence type="ECO:0000313" key="19">
    <source>
        <dbReference type="Proteomes" id="UP000307749"/>
    </source>
</evidence>
<evidence type="ECO:0000259" key="17">
    <source>
        <dbReference type="Pfam" id="PF01432"/>
    </source>
</evidence>
<evidence type="ECO:0000256" key="13">
    <source>
        <dbReference type="ARBA" id="ARBA00070755"/>
    </source>
</evidence>
<evidence type="ECO:0000256" key="1">
    <source>
        <dbReference type="ARBA" id="ARBA00004496"/>
    </source>
</evidence>
<gene>
    <name evidence="18" type="ORF">B1806_15165</name>
</gene>